<dbReference type="AlphaFoldDB" id="A0A7C4H917"/>
<keyword evidence="1" id="KW-0812">Transmembrane</keyword>
<sequence>MITRTISMIPSYLLSLVILTIVGVITSICFIKYYLPLTKQDFYIGSAIKYSYKIENNMVTINIANSKEYSAKVDIFLITIGNKALTTCNGFIYYHTKSNVTSGALELLGIHIDPNEIVTIMCFEQNIRDVKVFEYGIETYNIAT</sequence>
<feature type="transmembrane region" description="Helical" evidence="1">
    <location>
        <begin position="12"/>
        <end position="35"/>
    </location>
</feature>
<evidence type="ECO:0000256" key="1">
    <source>
        <dbReference type="SAM" id="Phobius"/>
    </source>
</evidence>
<comment type="caution">
    <text evidence="2">The sequence shown here is derived from an EMBL/GenBank/DDBJ whole genome shotgun (WGS) entry which is preliminary data.</text>
</comment>
<keyword evidence="1" id="KW-1133">Transmembrane helix</keyword>
<proteinExistence type="predicted"/>
<accession>A0A7C4H917</accession>
<keyword evidence="1" id="KW-0472">Membrane</keyword>
<organism evidence="2">
    <name type="scientific">Ignisphaera aggregans</name>
    <dbReference type="NCBI Taxonomy" id="334771"/>
    <lineage>
        <taxon>Archaea</taxon>
        <taxon>Thermoproteota</taxon>
        <taxon>Thermoprotei</taxon>
        <taxon>Desulfurococcales</taxon>
        <taxon>Desulfurococcaceae</taxon>
        <taxon>Ignisphaera</taxon>
    </lineage>
</organism>
<reference evidence="2" key="1">
    <citation type="journal article" date="2020" name="mSystems">
        <title>Genome- and Community-Level Interaction Insights into Carbon Utilization and Element Cycling Functions of Hydrothermarchaeota in Hydrothermal Sediment.</title>
        <authorList>
            <person name="Zhou Z."/>
            <person name="Liu Y."/>
            <person name="Xu W."/>
            <person name="Pan J."/>
            <person name="Luo Z.H."/>
            <person name="Li M."/>
        </authorList>
    </citation>
    <scope>NUCLEOTIDE SEQUENCE [LARGE SCALE GENOMIC DNA]</scope>
    <source>
        <strain evidence="2">SpSt-658</strain>
    </source>
</reference>
<name>A0A7C4H917_9CREN</name>
<gene>
    <name evidence="2" type="ORF">ENU31_03895</name>
</gene>
<evidence type="ECO:0000313" key="2">
    <source>
        <dbReference type="EMBL" id="HGM07534.1"/>
    </source>
</evidence>
<protein>
    <submittedName>
        <fullName evidence="2">Uncharacterized protein</fullName>
    </submittedName>
</protein>
<dbReference type="EMBL" id="DTCA01000116">
    <property type="protein sequence ID" value="HGM07534.1"/>
    <property type="molecule type" value="Genomic_DNA"/>
</dbReference>